<dbReference type="Gene3D" id="3.30.70.100">
    <property type="match status" value="1"/>
</dbReference>
<dbReference type="InterPro" id="IPR006685">
    <property type="entry name" value="MscS_channel_2nd"/>
</dbReference>
<dbReference type="PANTHER" id="PTHR30566:SF25">
    <property type="entry name" value="INNER MEMBRANE PROTEIN"/>
    <property type="match status" value="1"/>
</dbReference>
<dbReference type="InterPro" id="IPR011066">
    <property type="entry name" value="MscS_channel_C_sf"/>
</dbReference>
<dbReference type="Pfam" id="PF21088">
    <property type="entry name" value="MS_channel_1st"/>
    <property type="match status" value="1"/>
</dbReference>
<dbReference type="Pfam" id="PF00924">
    <property type="entry name" value="MS_channel_2nd"/>
    <property type="match status" value="1"/>
</dbReference>
<dbReference type="InterPro" id="IPR049278">
    <property type="entry name" value="MS_channel_C"/>
</dbReference>
<reference evidence="11" key="1">
    <citation type="journal article" date="2015" name="Proc. Natl. Acad. Sci. U.S.A.">
        <title>Networks of energetic and metabolic interactions define dynamics in microbial communities.</title>
        <authorList>
            <person name="Embree M."/>
            <person name="Liu J.K."/>
            <person name="Al-Bassam M.M."/>
            <person name="Zengler K."/>
        </authorList>
    </citation>
    <scope>NUCLEOTIDE SEQUENCE</scope>
</reference>
<keyword evidence="6 7" id="KW-0472">Membrane</keyword>
<comment type="caution">
    <text evidence="11">The sequence shown here is derived from an EMBL/GenBank/DDBJ whole genome shotgun (WGS) entry which is preliminary data.</text>
</comment>
<dbReference type="GO" id="GO:0005886">
    <property type="term" value="C:plasma membrane"/>
    <property type="evidence" value="ECO:0007669"/>
    <property type="project" value="UniProtKB-SubCell"/>
</dbReference>
<evidence type="ECO:0000313" key="11">
    <source>
        <dbReference type="EMBL" id="KUG26485.1"/>
    </source>
</evidence>
<feature type="domain" description="Mechanosensitive ion channel transmembrane helices 2/3" evidence="10">
    <location>
        <begin position="137"/>
        <end position="176"/>
    </location>
</feature>
<dbReference type="EMBL" id="LNQE01000456">
    <property type="protein sequence ID" value="KUG26485.1"/>
    <property type="molecule type" value="Genomic_DNA"/>
</dbReference>
<dbReference type="Gene3D" id="2.30.30.60">
    <property type="match status" value="1"/>
</dbReference>
<feature type="domain" description="Mechanosensitive ion channel MscS" evidence="8">
    <location>
        <begin position="178"/>
        <end position="243"/>
    </location>
</feature>
<evidence type="ECO:0000256" key="4">
    <source>
        <dbReference type="ARBA" id="ARBA00022692"/>
    </source>
</evidence>
<feature type="transmembrane region" description="Helical" evidence="7">
    <location>
        <begin position="156"/>
        <end position="179"/>
    </location>
</feature>
<gene>
    <name evidence="11" type="ORF">ASZ90_003671</name>
</gene>
<dbReference type="SUPFAM" id="SSF82689">
    <property type="entry name" value="Mechanosensitive channel protein MscS (YggB), C-terminal domain"/>
    <property type="match status" value="1"/>
</dbReference>
<dbReference type="PANTHER" id="PTHR30566">
    <property type="entry name" value="YNAI-RELATED MECHANOSENSITIVE ION CHANNEL"/>
    <property type="match status" value="1"/>
</dbReference>
<name>A0A0W8G052_9ZZZZ</name>
<evidence type="ECO:0000259" key="8">
    <source>
        <dbReference type="Pfam" id="PF00924"/>
    </source>
</evidence>
<keyword evidence="4 7" id="KW-0812">Transmembrane</keyword>
<comment type="subcellular location">
    <subcellularLocation>
        <location evidence="1">Cell membrane</location>
        <topology evidence="1">Multi-pass membrane protein</topology>
    </subcellularLocation>
</comment>
<evidence type="ECO:0000256" key="2">
    <source>
        <dbReference type="ARBA" id="ARBA00008017"/>
    </source>
</evidence>
<dbReference type="Gene3D" id="1.10.287.1260">
    <property type="match status" value="1"/>
</dbReference>
<feature type="transmembrane region" description="Helical" evidence="7">
    <location>
        <begin position="130"/>
        <end position="150"/>
    </location>
</feature>
<feature type="transmembrane region" description="Helical" evidence="7">
    <location>
        <begin position="63"/>
        <end position="83"/>
    </location>
</feature>
<evidence type="ECO:0000256" key="5">
    <source>
        <dbReference type="ARBA" id="ARBA00022989"/>
    </source>
</evidence>
<evidence type="ECO:0000256" key="7">
    <source>
        <dbReference type="SAM" id="Phobius"/>
    </source>
</evidence>
<proteinExistence type="inferred from homology"/>
<evidence type="ECO:0000256" key="6">
    <source>
        <dbReference type="ARBA" id="ARBA00023136"/>
    </source>
</evidence>
<accession>A0A0W8G052</accession>
<keyword evidence="3" id="KW-1003">Cell membrane</keyword>
<evidence type="ECO:0000256" key="1">
    <source>
        <dbReference type="ARBA" id="ARBA00004651"/>
    </source>
</evidence>
<dbReference type="InterPro" id="IPR010920">
    <property type="entry name" value="LSM_dom_sf"/>
</dbReference>
<dbReference type="SUPFAM" id="SSF50182">
    <property type="entry name" value="Sm-like ribonucleoproteins"/>
    <property type="match status" value="1"/>
</dbReference>
<comment type="similarity">
    <text evidence="2">Belongs to the MscS (TC 1.A.23) family.</text>
</comment>
<protein>
    <submittedName>
        <fullName evidence="11">Potassium efflux system kefa protein / small-conductance mechanosensitive channel</fullName>
    </submittedName>
</protein>
<dbReference type="InterPro" id="IPR023408">
    <property type="entry name" value="MscS_beta-dom_sf"/>
</dbReference>
<dbReference type="AlphaFoldDB" id="A0A0W8G052"/>
<feature type="transmembrane region" description="Helical" evidence="7">
    <location>
        <begin position="89"/>
        <end position="110"/>
    </location>
</feature>
<evidence type="ECO:0000259" key="10">
    <source>
        <dbReference type="Pfam" id="PF21088"/>
    </source>
</evidence>
<sequence length="351" mass="40613">MKDILNYMLWGNSIIDYLYALGVLFISVIVIKFFKKVVIKRIESTGTEGVFGSKFLVKTTSRFIIPLFYLGALYFAFGFLVFHDSAAKVLKVIYLLITVWIIIKFARSVIEFIINKYAEETGKEDTIRKFRPLIAFISFTFYIIGILFILDNLGFQISTVIAGLGIGGIAIALAAQAILGDLFSYFVIYFDKPFELGDFIRVDDKAGVIEKIGIKSTKIRSLSGELLILSNSNLTNSRVHNFKQMFRRRIVFTFGVIYQTKPEQLEEIPKIIKQIIDEYPIATFDRSHFFKYGDFSLDFETVFFVETNEYVKYMDIQQDINLKIYREFEKRDIQFAYPTRTVYNMEVKGTS</sequence>
<organism evidence="11">
    <name type="scientific">hydrocarbon metagenome</name>
    <dbReference type="NCBI Taxonomy" id="938273"/>
    <lineage>
        <taxon>unclassified sequences</taxon>
        <taxon>metagenomes</taxon>
        <taxon>ecological metagenomes</taxon>
    </lineage>
</organism>
<feature type="transmembrane region" description="Helical" evidence="7">
    <location>
        <begin position="17"/>
        <end position="34"/>
    </location>
</feature>
<dbReference type="Pfam" id="PF21082">
    <property type="entry name" value="MS_channel_3rd"/>
    <property type="match status" value="1"/>
</dbReference>
<dbReference type="InterPro" id="IPR011014">
    <property type="entry name" value="MscS_channel_TM-2"/>
</dbReference>
<dbReference type="SUPFAM" id="SSF82861">
    <property type="entry name" value="Mechanosensitive channel protein MscS (YggB), transmembrane region"/>
    <property type="match status" value="1"/>
</dbReference>
<feature type="domain" description="Mechanosensitive ion channel MscS C-terminal" evidence="9">
    <location>
        <begin position="250"/>
        <end position="335"/>
    </location>
</feature>
<dbReference type="InterPro" id="IPR049142">
    <property type="entry name" value="MS_channel_1st"/>
</dbReference>
<dbReference type="GO" id="GO:0055085">
    <property type="term" value="P:transmembrane transport"/>
    <property type="evidence" value="ECO:0007669"/>
    <property type="project" value="InterPro"/>
</dbReference>
<evidence type="ECO:0000256" key="3">
    <source>
        <dbReference type="ARBA" id="ARBA00022475"/>
    </source>
</evidence>
<keyword evidence="5 7" id="KW-1133">Transmembrane helix</keyword>
<evidence type="ECO:0000259" key="9">
    <source>
        <dbReference type="Pfam" id="PF21082"/>
    </source>
</evidence>